<dbReference type="RefSeq" id="WP_190404854.1">
    <property type="nucleotide sequence ID" value="NZ_JACJQB010000072.1"/>
</dbReference>
<dbReference type="Proteomes" id="UP000642094">
    <property type="component" value="Unassembled WGS sequence"/>
</dbReference>
<accession>A0ABR8A3U9</accession>
<dbReference type="SUPFAM" id="SSF52540">
    <property type="entry name" value="P-loop containing nucleoside triphosphate hydrolases"/>
    <property type="match status" value="1"/>
</dbReference>
<reference evidence="1 2" key="1">
    <citation type="journal article" date="2020" name="ISME J.">
        <title>Comparative genomics reveals insights into cyanobacterial evolution and habitat adaptation.</title>
        <authorList>
            <person name="Chen M.Y."/>
            <person name="Teng W.K."/>
            <person name="Zhao L."/>
            <person name="Hu C.X."/>
            <person name="Zhou Y.K."/>
            <person name="Han B.P."/>
            <person name="Song L.R."/>
            <person name="Shu W.S."/>
        </authorList>
    </citation>
    <scope>NUCLEOTIDE SEQUENCE [LARGE SCALE GENOMIC DNA]</scope>
    <source>
        <strain evidence="1 2">FACHB-723</strain>
    </source>
</reference>
<keyword evidence="2" id="KW-1185">Reference proteome</keyword>
<dbReference type="EMBL" id="JACJQB010000072">
    <property type="protein sequence ID" value="MBD2190047.1"/>
    <property type="molecule type" value="Genomic_DNA"/>
</dbReference>
<organism evidence="1 2">
    <name type="scientific">Pseudanabaena mucicola FACHB-723</name>
    <dbReference type="NCBI Taxonomy" id="2692860"/>
    <lineage>
        <taxon>Bacteria</taxon>
        <taxon>Bacillati</taxon>
        <taxon>Cyanobacteriota</taxon>
        <taxon>Cyanophyceae</taxon>
        <taxon>Pseudanabaenales</taxon>
        <taxon>Pseudanabaenaceae</taxon>
        <taxon>Pseudanabaena</taxon>
    </lineage>
</organism>
<sequence length="664" mass="77192">MILNKNNISIPELKTEIQSVIDNINDDKSNVFEHIRKKSLLSKLSRLNEISNILNIEKYKIVFIGKIGAGKTTAICHLFNLVQAIDKNIETKKGKVSIKVVEPLLSTASGRTTISEVIIKSAKNIYIEIDPYDREKLELLINDFCDSFYCEKSNNDVISTEMERALRSITKLNKITKKIKEEDGKITSKTVDLAEEKAKEVSLEEFKRYAFENADLDKRCYDRVNSLIFCPEVVDPKQWLKETFDKVNKADIPSLSIPKTIFIYINNQIFGLSELDGFDSVIDTKGIDESPIRADLLDYIEREDVICLFTSTYSDSPETNVRELMKYFLSQHSKKYENRFVSFVMPRKGEPEKENDGDGTREVGIEIKKGIVQSVFDRLNLNFLKDNILFYDALQCYDEKGRIERDYDEQDVQDMKNEVVFAINYVIENRKDTLINEVCEIRNSFQQMQEGKTLSEQEVALIEIAVAKLKDVQSLDKRIPSFIYEEFIDKYVEYYSENYKAWNTKDAIHRRFGTFEERGFDTFFDAKIVAEGLDENEMLKKFTRNLKNDVEQIINELGESLKEIDSLTPEIKRQFEIQYDAFVSRVGRQIEGFLRSNNENQIFWAELIDRRGKGAGYNQDVCTILRRKLEILDTGVSASRLLQEYSEREWKNTIQIILDFFVSK</sequence>
<evidence type="ECO:0008006" key="3">
    <source>
        <dbReference type="Google" id="ProtNLM"/>
    </source>
</evidence>
<gene>
    <name evidence="1" type="ORF">H6F41_18140</name>
</gene>
<evidence type="ECO:0000313" key="1">
    <source>
        <dbReference type="EMBL" id="MBD2190047.1"/>
    </source>
</evidence>
<protein>
    <recommendedName>
        <fullName evidence="3">ATP-binding protein</fullName>
    </recommendedName>
</protein>
<evidence type="ECO:0000313" key="2">
    <source>
        <dbReference type="Proteomes" id="UP000642094"/>
    </source>
</evidence>
<name>A0ABR8A3U9_9CYAN</name>
<proteinExistence type="predicted"/>
<comment type="caution">
    <text evidence="1">The sequence shown here is derived from an EMBL/GenBank/DDBJ whole genome shotgun (WGS) entry which is preliminary data.</text>
</comment>
<dbReference type="InterPro" id="IPR027417">
    <property type="entry name" value="P-loop_NTPase"/>
</dbReference>